<dbReference type="AlphaFoldDB" id="A0A9Q3HUL5"/>
<proteinExistence type="predicted"/>
<dbReference type="EMBL" id="AVOT02024797">
    <property type="protein sequence ID" value="MBW0515709.1"/>
    <property type="molecule type" value="Genomic_DNA"/>
</dbReference>
<sequence>MEANSNTSDMGLCKKFNSPKSSHMEYSSSESIISISSAILNTTSSFPEEAPHAHWAYSIKISTELFFGAEIEVITKEQFLNNSSKIASRLEGMPKDACIAQYVQEKLQEARELLVADIDFESGITLTPELHVKIGTMTNISSKRKYKPSNHKGKKKVCQLAPKVNEGESGDLCSSTNENNDGNQINTTNNHLDEIPKIGGVTNNHEKIVQSINLVTQEVTTLPNENISTEAKRTVAEDEVILTQTNTDPSIDFASCSLPLNLSHSCMKIIF</sequence>
<protein>
    <submittedName>
        <fullName evidence="1">Uncharacterized protein</fullName>
    </submittedName>
</protein>
<dbReference type="Proteomes" id="UP000765509">
    <property type="component" value="Unassembled WGS sequence"/>
</dbReference>
<organism evidence="1 2">
    <name type="scientific">Austropuccinia psidii MF-1</name>
    <dbReference type="NCBI Taxonomy" id="1389203"/>
    <lineage>
        <taxon>Eukaryota</taxon>
        <taxon>Fungi</taxon>
        <taxon>Dikarya</taxon>
        <taxon>Basidiomycota</taxon>
        <taxon>Pucciniomycotina</taxon>
        <taxon>Pucciniomycetes</taxon>
        <taxon>Pucciniales</taxon>
        <taxon>Sphaerophragmiaceae</taxon>
        <taxon>Austropuccinia</taxon>
    </lineage>
</organism>
<name>A0A9Q3HUL5_9BASI</name>
<evidence type="ECO:0000313" key="2">
    <source>
        <dbReference type="Proteomes" id="UP000765509"/>
    </source>
</evidence>
<reference evidence="1" key="1">
    <citation type="submission" date="2021-03" db="EMBL/GenBank/DDBJ databases">
        <title>Draft genome sequence of rust myrtle Austropuccinia psidii MF-1, a brazilian biotype.</title>
        <authorList>
            <person name="Quecine M.C."/>
            <person name="Pachon D.M.R."/>
            <person name="Bonatelli M.L."/>
            <person name="Correr F.H."/>
            <person name="Franceschini L.M."/>
            <person name="Leite T.F."/>
            <person name="Margarido G.R.A."/>
            <person name="Almeida C.A."/>
            <person name="Ferrarezi J.A."/>
            <person name="Labate C.A."/>
        </authorList>
    </citation>
    <scope>NUCLEOTIDE SEQUENCE</scope>
    <source>
        <strain evidence="1">MF-1</strain>
    </source>
</reference>
<gene>
    <name evidence="1" type="ORF">O181_055424</name>
</gene>
<comment type="caution">
    <text evidence="1">The sequence shown here is derived from an EMBL/GenBank/DDBJ whole genome shotgun (WGS) entry which is preliminary data.</text>
</comment>
<evidence type="ECO:0000313" key="1">
    <source>
        <dbReference type="EMBL" id="MBW0515709.1"/>
    </source>
</evidence>
<keyword evidence="2" id="KW-1185">Reference proteome</keyword>
<accession>A0A9Q3HUL5</accession>